<feature type="transmembrane region" description="Helical" evidence="7">
    <location>
        <begin position="92"/>
        <end position="114"/>
    </location>
</feature>
<dbReference type="PANTHER" id="PTHR38519">
    <property type="entry name" value="PRA1 FAMILY PROTEIN"/>
    <property type="match status" value="1"/>
</dbReference>
<keyword evidence="5 7" id="KW-1133">Transmembrane helix</keyword>
<comment type="function">
    <text evidence="1 7">May be involved in both secretory and endocytic intracellular trafficking in the endosomal/prevacuolar compartments.</text>
</comment>
<evidence type="ECO:0000256" key="3">
    <source>
        <dbReference type="ARBA" id="ARBA00006483"/>
    </source>
</evidence>
<evidence type="ECO:0000256" key="6">
    <source>
        <dbReference type="ARBA" id="ARBA00023136"/>
    </source>
</evidence>
<name>A0ABQ9NBK5_HEVBR</name>
<dbReference type="PANTHER" id="PTHR38519:SF3">
    <property type="entry name" value="PRA1 FAMILY PROTEIN"/>
    <property type="match status" value="1"/>
</dbReference>
<dbReference type="Proteomes" id="UP001174677">
    <property type="component" value="Chromosome 1"/>
</dbReference>
<evidence type="ECO:0000256" key="1">
    <source>
        <dbReference type="ARBA" id="ARBA00002501"/>
    </source>
</evidence>
<comment type="subcellular location">
    <subcellularLocation>
        <location evidence="2">Endomembrane system</location>
        <topology evidence="2">Multi-pass membrane protein</topology>
    </subcellularLocation>
    <subcellularLocation>
        <location evidence="7">Membrane</location>
        <topology evidence="7">Multi-pass membrane protein</topology>
    </subcellularLocation>
</comment>
<feature type="compositionally biased region" description="Polar residues" evidence="8">
    <location>
        <begin position="10"/>
        <end position="24"/>
    </location>
</feature>
<keyword evidence="7" id="KW-0813">Transport</keyword>
<reference evidence="9" key="1">
    <citation type="journal article" date="2023" name="Plant Biotechnol. J.">
        <title>Chromosome-level wild Hevea brasiliensis genome provides new tools for genomic-assisted breeding and valuable loci to elevate rubber yield.</title>
        <authorList>
            <person name="Cheng H."/>
            <person name="Song X."/>
            <person name="Hu Y."/>
            <person name="Wu T."/>
            <person name="Yang Q."/>
            <person name="An Z."/>
            <person name="Feng S."/>
            <person name="Deng Z."/>
            <person name="Wu W."/>
            <person name="Zeng X."/>
            <person name="Tu M."/>
            <person name="Wang X."/>
            <person name="Huang H."/>
        </authorList>
    </citation>
    <scope>NUCLEOTIDE SEQUENCE</scope>
    <source>
        <strain evidence="9">MT/VB/25A 57/8</strain>
    </source>
</reference>
<evidence type="ECO:0000256" key="8">
    <source>
        <dbReference type="SAM" id="MobiDB-lite"/>
    </source>
</evidence>
<accession>A0ABQ9NBK5</accession>
<evidence type="ECO:0000256" key="7">
    <source>
        <dbReference type="RuleBase" id="RU363107"/>
    </source>
</evidence>
<organism evidence="9 10">
    <name type="scientific">Hevea brasiliensis</name>
    <name type="common">Para rubber tree</name>
    <name type="synonym">Siphonia brasiliensis</name>
    <dbReference type="NCBI Taxonomy" id="3981"/>
    <lineage>
        <taxon>Eukaryota</taxon>
        <taxon>Viridiplantae</taxon>
        <taxon>Streptophyta</taxon>
        <taxon>Embryophyta</taxon>
        <taxon>Tracheophyta</taxon>
        <taxon>Spermatophyta</taxon>
        <taxon>Magnoliopsida</taxon>
        <taxon>eudicotyledons</taxon>
        <taxon>Gunneridae</taxon>
        <taxon>Pentapetalae</taxon>
        <taxon>rosids</taxon>
        <taxon>fabids</taxon>
        <taxon>Malpighiales</taxon>
        <taxon>Euphorbiaceae</taxon>
        <taxon>Crotonoideae</taxon>
        <taxon>Micrandreae</taxon>
        <taxon>Hevea</taxon>
    </lineage>
</organism>
<keyword evidence="10" id="KW-1185">Reference proteome</keyword>
<keyword evidence="6 7" id="KW-0472">Membrane</keyword>
<evidence type="ECO:0000256" key="4">
    <source>
        <dbReference type="ARBA" id="ARBA00022692"/>
    </source>
</evidence>
<evidence type="ECO:0000313" key="9">
    <source>
        <dbReference type="EMBL" id="KAJ9189185.1"/>
    </source>
</evidence>
<feature type="transmembrane region" description="Helical" evidence="7">
    <location>
        <begin position="126"/>
        <end position="142"/>
    </location>
</feature>
<feature type="transmembrane region" description="Helical" evidence="7">
    <location>
        <begin position="68"/>
        <end position="86"/>
    </location>
</feature>
<feature type="region of interest" description="Disordered" evidence="8">
    <location>
        <begin position="1"/>
        <end position="24"/>
    </location>
</feature>
<gene>
    <name evidence="9" type="ORF">P3X46_000511</name>
</gene>
<comment type="caution">
    <text evidence="9">The sequence shown here is derived from an EMBL/GenBank/DDBJ whole genome shotgun (WGS) entry which is preliminary data.</text>
</comment>
<dbReference type="Pfam" id="PF03208">
    <property type="entry name" value="PRA1"/>
    <property type="match status" value="1"/>
</dbReference>
<dbReference type="EMBL" id="JARPOI010000001">
    <property type="protein sequence ID" value="KAJ9189185.1"/>
    <property type="molecule type" value="Genomic_DNA"/>
</dbReference>
<feature type="transmembrane region" description="Helical" evidence="7">
    <location>
        <begin position="148"/>
        <end position="168"/>
    </location>
</feature>
<comment type="similarity">
    <text evidence="3 7">Belongs to the PRA1 family.</text>
</comment>
<protein>
    <recommendedName>
        <fullName evidence="7">PRA1 family protein</fullName>
    </recommendedName>
</protein>
<proteinExistence type="inferred from homology"/>
<keyword evidence="4 7" id="KW-0812">Transmembrane</keyword>
<evidence type="ECO:0000313" key="10">
    <source>
        <dbReference type="Proteomes" id="UP001174677"/>
    </source>
</evidence>
<evidence type="ECO:0000256" key="5">
    <source>
        <dbReference type="ARBA" id="ARBA00022989"/>
    </source>
</evidence>
<evidence type="ECO:0000256" key="2">
    <source>
        <dbReference type="ARBA" id="ARBA00004127"/>
    </source>
</evidence>
<sequence>MASYGAIQRPSATPRSVTTVDSSDLRDSTTGTNWNDFNRAEFKLACPFEIPSSPEAAALRIIRNLGHFALYYTHFVWIILFITLIPQRKVSLILFVIMTYVGSLYLLLLSAVPSSNIIHKILDKRLVLPVIVVATMVELVLTHAGLHLLLTLAGSLPVVLVHAVLWVIEDFSVEEESYGRRGGDGPSGELLPLVQESSVMV</sequence>
<dbReference type="InterPro" id="IPR004895">
    <property type="entry name" value="Prenylated_rab_accept_PRA1"/>
</dbReference>